<comment type="similarity">
    <text evidence="1">Belongs to the ATP-dependent AMP-binding enzyme family.</text>
</comment>
<evidence type="ECO:0000259" key="2">
    <source>
        <dbReference type="Pfam" id="PF00501"/>
    </source>
</evidence>
<evidence type="ECO:0000313" key="4">
    <source>
        <dbReference type="Proteomes" id="UP001501358"/>
    </source>
</evidence>
<protein>
    <recommendedName>
        <fullName evidence="2">AMP-dependent synthetase/ligase domain-containing protein</fullName>
    </recommendedName>
</protein>
<keyword evidence="4" id="KW-1185">Reference proteome</keyword>
<dbReference type="InterPro" id="IPR000873">
    <property type="entry name" value="AMP-dep_synth/lig_dom"/>
</dbReference>
<dbReference type="Proteomes" id="UP001501358">
    <property type="component" value="Unassembled WGS sequence"/>
</dbReference>
<dbReference type="PANTHER" id="PTHR22754:SF32">
    <property type="entry name" value="DISCO-INTERACTING PROTEIN 2"/>
    <property type="match status" value="1"/>
</dbReference>
<evidence type="ECO:0000256" key="1">
    <source>
        <dbReference type="ARBA" id="ARBA00006432"/>
    </source>
</evidence>
<dbReference type="SUPFAM" id="SSF56801">
    <property type="entry name" value="Acetyl-CoA synthetase-like"/>
    <property type="match status" value="1"/>
</dbReference>
<evidence type="ECO:0000313" key="3">
    <source>
        <dbReference type="EMBL" id="GAA2506192.1"/>
    </source>
</evidence>
<name>A0ABN3MPV8_9ACTN</name>
<accession>A0ABN3MPV8</accession>
<proteinExistence type="inferred from homology"/>
<dbReference type="Pfam" id="PF00501">
    <property type="entry name" value="AMP-binding"/>
    <property type="match status" value="1"/>
</dbReference>
<gene>
    <name evidence="3" type="ORF">GCM10010406_48540</name>
</gene>
<dbReference type="Gene3D" id="3.40.50.12780">
    <property type="entry name" value="N-terminal domain of ligase-like"/>
    <property type="match status" value="1"/>
</dbReference>
<dbReference type="PANTHER" id="PTHR22754">
    <property type="entry name" value="DISCO-INTERACTING PROTEIN 2 DIP2 -RELATED"/>
    <property type="match status" value="1"/>
</dbReference>
<reference evidence="3 4" key="1">
    <citation type="journal article" date="2019" name="Int. J. Syst. Evol. Microbiol.">
        <title>The Global Catalogue of Microorganisms (GCM) 10K type strain sequencing project: providing services to taxonomists for standard genome sequencing and annotation.</title>
        <authorList>
            <consortium name="The Broad Institute Genomics Platform"/>
            <consortium name="The Broad Institute Genome Sequencing Center for Infectious Disease"/>
            <person name="Wu L."/>
            <person name="Ma J."/>
        </authorList>
    </citation>
    <scope>NUCLEOTIDE SEQUENCE [LARGE SCALE GENOMIC DNA]</scope>
    <source>
        <strain evidence="3 4">JCM 6307</strain>
    </source>
</reference>
<sequence>MPLMPRRARAATTGRTLGALLRRRAAESPDAPLSAAGPVAGPTGGAATGPTMITYGALDLRARAVAAFLGAVVPPGSRVLLAHVPGPGADFAGALFGCWYAGMTAVPLPAGALAGGAQLRDAVRRAAPEAVLAAPALAAVVRHRFHGGEVFAASDGSAVDGEPVGSLARRWLPLGVLPSADALVCHTPEGDCEAPFTHADVLRSLSVLAHTARQGMDREQMDWLAHVHGLGLVWEALLAVHQGHGHGGPVRPAAPWWPPR</sequence>
<dbReference type="EMBL" id="BAAATA010000039">
    <property type="protein sequence ID" value="GAA2506192.1"/>
    <property type="molecule type" value="Genomic_DNA"/>
</dbReference>
<comment type="caution">
    <text evidence="3">The sequence shown here is derived from an EMBL/GenBank/DDBJ whole genome shotgun (WGS) entry which is preliminary data.</text>
</comment>
<dbReference type="InterPro" id="IPR042099">
    <property type="entry name" value="ANL_N_sf"/>
</dbReference>
<organism evidence="3 4">
    <name type="scientific">Streptomyces thermolineatus</name>
    <dbReference type="NCBI Taxonomy" id="44033"/>
    <lineage>
        <taxon>Bacteria</taxon>
        <taxon>Bacillati</taxon>
        <taxon>Actinomycetota</taxon>
        <taxon>Actinomycetes</taxon>
        <taxon>Kitasatosporales</taxon>
        <taxon>Streptomycetaceae</taxon>
        <taxon>Streptomyces</taxon>
    </lineage>
</organism>
<feature type="domain" description="AMP-dependent synthetase/ligase" evidence="2">
    <location>
        <begin position="23"/>
        <end position="135"/>
    </location>
</feature>